<evidence type="ECO:0000256" key="3">
    <source>
        <dbReference type="ARBA" id="ARBA00022801"/>
    </source>
</evidence>
<dbReference type="Gene3D" id="3.90.226.10">
    <property type="entry name" value="2-enoyl-CoA Hydratase, Chain A, domain 1"/>
    <property type="match status" value="1"/>
</dbReference>
<dbReference type="InterPro" id="IPR032259">
    <property type="entry name" value="HIBYL-CoA-H"/>
</dbReference>
<sequence>MDHEIDYAPGRTGSEQVLFAHDGNLGRMLLNRPKAINSLTAEMCVAMLDQLERWAEDPAIKAVSIQGAGERGLCAGGDVKALRQALVDDPKSTAPVEFWEAEYRLNQLIAEYPKPYIAIMDGIVMGGGMGVSTHGSIRLVTERTKVAMPETIIGFFPDVGVLHSLARVPDEFGTFLALTGSTIGPGDTLAAGLADHLIAQDDIDAHLAAVAAGGVLPPFPPNPEPQSFGAAWIAESFTGDDAAAILKRLQKHSDPAAQQAAEQIEARSPFSVAVTLAALRRAADLSLPEVLAQDLKLATHFAGDPDFSEGVRAQLVDRGDKPKWRHKSLAKVDADEVAALF</sequence>
<comment type="catalytic activity">
    <reaction evidence="1">
        <text>3-hydroxy-2-methylpropanoyl-CoA + H2O = 3-hydroxy-2-methylpropanoate + CoA + H(+)</text>
        <dbReference type="Rhea" id="RHEA:20888"/>
        <dbReference type="ChEBI" id="CHEBI:11805"/>
        <dbReference type="ChEBI" id="CHEBI:15377"/>
        <dbReference type="ChEBI" id="CHEBI:15378"/>
        <dbReference type="ChEBI" id="CHEBI:57287"/>
        <dbReference type="ChEBI" id="CHEBI:57340"/>
        <dbReference type="EC" id="3.1.2.4"/>
    </reaction>
</comment>
<reference evidence="5 6" key="1">
    <citation type="submission" date="2017-07" db="EMBL/GenBank/DDBJ databases">
        <title>Draft whole genome sequences of clinical Proprionibacteriaceae strains.</title>
        <authorList>
            <person name="Bernier A.-M."/>
            <person name="Bernard K."/>
            <person name="Domingo M.-C."/>
        </authorList>
    </citation>
    <scope>NUCLEOTIDE SEQUENCE [LARGE SCALE GENOMIC DNA]</scope>
    <source>
        <strain evidence="5 6">NML 030167</strain>
    </source>
</reference>
<dbReference type="SUPFAM" id="SSF52096">
    <property type="entry name" value="ClpP/crotonase"/>
    <property type="match status" value="1"/>
</dbReference>
<dbReference type="GO" id="GO:0003860">
    <property type="term" value="F:3-hydroxyisobutyryl-CoA hydrolase activity"/>
    <property type="evidence" value="ECO:0007669"/>
    <property type="project" value="UniProtKB-EC"/>
</dbReference>
<dbReference type="PANTHER" id="PTHR43176">
    <property type="entry name" value="3-HYDROXYISOBUTYRYL-COA HYDROLASE-RELATED"/>
    <property type="match status" value="1"/>
</dbReference>
<evidence type="ECO:0000256" key="2">
    <source>
        <dbReference type="ARBA" id="ARBA00011915"/>
    </source>
</evidence>
<organism evidence="5 6">
    <name type="scientific">Enemella evansiae</name>
    <dbReference type="NCBI Taxonomy" id="2016499"/>
    <lineage>
        <taxon>Bacteria</taxon>
        <taxon>Bacillati</taxon>
        <taxon>Actinomycetota</taxon>
        <taxon>Actinomycetes</taxon>
        <taxon>Propionibacteriales</taxon>
        <taxon>Propionibacteriaceae</taxon>
        <taxon>Enemella</taxon>
    </lineage>
</organism>
<dbReference type="PANTHER" id="PTHR43176:SF3">
    <property type="entry name" value="3-HYDROXYISOBUTYRYL-COA HYDROLASE, MITOCHONDRIAL"/>
    <property type="match status" value="1"/>
</dbReference>
<dbReference type="OrthoDB" id="9790967at2"/>
<proteinExistence type="predicted"/>
<dbReference type="EC" id="3.1.2.4" evidence="2"/>
<dbReference type="RefSeq" id="WP_094359586.1">
    <property type="nucleotide sequence ID" value="NZ_NMVK01000026.1"/>
</dbReference>
<evidence type="ECO:0000313" key="6">
    <source>
        <dbReference type="Proteomes" id="UP000215896"/>
    </source>
</evidence>
<comment type="caution">
    <text evidence="5">The sequence shown here is derived from an EMBL/GenBank/DDBJ whole genome shotgun (WGS) entry which is preliminary data.</text>
</comment>
<dbReference type="CDD" id="cd06558">
    <property type="entry name" value="crotonase-like"/>
    <property type="match status" value="1"/>
</dbReference>
<feature type="domain" description="Enoyl-CoA hydratase/isomerase" evidence="4">
    <location>
        <begin position="26"/>
        <end position="341"/>
    </location>
</feature>
<keyword evidence="6" id="KW-1185">Reference proteome</keyword>
<dbReference type="InterPro" id="IPR029045">
    <property type="entry name" value="ClpP/crotonase-like_dom_sf"/>
</dbReference>
<dbReference type="GO" id="GO:0005829">
    <property type="term" value="C:cytosol"/>
    <property type="evidence" value="ECO:0007669"/>
    <property type="project" value="TreeGrafter"/>
</dbReference>
<evidence type="ECO:0000259" key="4">
    <source>
        <dbReference type="Pfam" id="PF16113"/>
    </source>
</evidence>
<name>A0A255GCI0_9ACTN</name>
<evidence type="ECO:0000256" key="1">
    <source>
        <dbReference type="ARBA" id="ARBA00001709"/>
    </source>
</evidence>
<protein>
    <recommendedName>
        <fullName evidence="2">3-hydroxyisobutyryl-CoA hydrolase</fullName>
        <ecNumber evidence="2">3.1.2.4</ecNumber>
    </recommendedName>
</protein>
<dbReference type="Pfam" id="PF16113">
    <property type="entry name" value="ECH_2"/>
    <property type="match status" value="1"/>
</dbReference>
<accession>A0A255GCI0</accession>
<dbReference type="InterPro" id="IPR045004">
    <property type="entry name" value="ECH_dom"/>
</dbReference>
<dbReference type="EMBL" id="NMVO01000013">
    <property type="protein sequence ID" value="OYO13271.1"/>
    <property type="molecule type" value="Genomic_DNA"/>
</dbReference>
<gene>
    <name evidence="5" type="ORF">CGZ94_09740</name>
</gene>
<keyword evidence="3 5" id="KW-0378">Hydrolase</keyword>
<dbReference type="NCBIfam" id="NF004127">
    <property type="entry name" value="PRK05617.1"/>
    <property type="match status" value="1"/>
</dbReference>
<dbReference type="AlphaFoldDB" id="A0A255GCI0"/>
<dbReference type="GO" id="GO:0006574">
    <property type="term" value="P:L-valine catabolic process"/>
    <property type="evidence" value="ECO:0007669"/>
    <property type="project" value="TreeGrafter"/>
</dbReference>
<evidence type="ECO:0000313" key="5">
    <source>
        <dbReference type="EMBL" id="OYO13271.1"/>
    </source>
</evidence>
<dbReference type="Proteomes" id="UP000215896">
    <property type="component" value="Unassembled WGS sequence"/>
</dbReference>